<accession>A0A7I7S7N5</accession>
<evidence type="ECO:0000313" key="2">
    <source>
        <dbReference type="EMBL" id="BBY52703.1"/>
    </source>
</evidence>
<sequence>MEKRLIAAGLVAGALAGLTSFAYARLFVTPVIDRAVAYEEGRTKAAELPGHGVELFTRGVQANIGMGFGVLAFSVAMGALFAVVFCVAYGRLGNFSARLLAVLLAAGMFLSLYLVPALKYPKNPPAVGQEGTLQQRSMLFVLMVVLSAVLVISAVWVARRLSPRLGHWNATLAAAGSYVLATALVMRVLPTFDETPNALRDHTGAIVYPGFAADDLYEFRLHSLGTALVMWVTTALVFAALAARLVRDGSPAKSSGLTTL</sequence>
<evidence type="ECO:0000313" key="3">
    <source>
        <dbReference type="Proteomes" id="UP000467428"/>
    </source>
</evidence>
<dbReference type="InterPro" id="IPR012666">
    <property type="entry name" value="CbtA_put"/>
</dbReference>
<feature type="transmembrane region" description="Helical" evidence="1">
    <location>
        <begin position="99"/>
        <end position="118"/>
    </location>
</feature>
<reference evidence="2 3" key="1">
    <citation type="journal article" date="2019" name="Emerg. Microbes Infect.">
        <title>Comprehensive subspecies identification of 175 nontuberculous mycobacteria species based on 7547 genomic profiles.</title>
        <authorList>
            <person name="Matsumoto Y."/>
            <person name="Kinjo T."/>
            <person name="Motooka D."/>
            <person name="Nabeya D."/>
            <person name="Jung N."/>
            <person name="Uechi K."/>
            <person name="Horii T."/>
            <person name="Iida T."/>
            <person name="Fujita J."/>
            <person name="Nakamura S."/>
        </authorList>
    </citation>
    <scope>NUCLEOTIDE SEQUENCE [LARGE SCALE GENOMIC DNA]</scope>
    <source>
        <strain evidence="2 3">JCM 18538</strain>
    </source>
</reference>
<feature type="transmembrane region" description="Helical" evidence="1">
    <location>
        <begin position="64"/>
        <end position="87"/>
    </location>
</feature>
<feature type="transmembrane region" description="Helical" evidence="1">
    <location>
        <begin position="138"/>
        <end position="158"/>
    </location>
</feature>
<protein>
    <submittedName>
        <fullName evidence="2">Cobalt transporter</fullName>
    </submittedName>
</protein>
<dbReference type="RefSeq" id="WP_163924507.1">
    <property type="nucleotide sequence ID" value="NZ_AP022593.1"/>
</dbReference>
<keyword evidence="1" id="KW-0472">Membrane</keyword>
<dbReference type="EMBL" id="AP022593">
    <property type="protein sequence ID" value="BBY52703.1"/>
    <property type="molecule type" value="Genomic_DNA"/>
</dbReference>
<feature type="transmembrane region" description="Helical" evidence="1">
    <location>
        <begin position="170"/>
        <end position="189"/>
    </location>
</feature>
<dbReference type="Pfam" id="PF09490">
    <property type="entry name" value="CbtA"/>
    <property type="match status" value="1"/>
</dbReference>
<organism evidence="2 3">
    <name type="scientific">Mycolicibacterium arabiense</name>
    <dbReference type="NCBI Taxonomy" id="1286181"/>
    <lineage>
        <taxon>Bacteria</taxon>
        <taxon>Bacillati</taxon>
        <taxon>Actinomycetota</taxon>
        <taxon>Actinomycetes</taxon>
        <taxon>Mycobacteriales</taxon>
        <taxon>Mycobacteriaceae</taxon>
        <taxon>Mycolicibacterium</taxon>
    </lineage>
</organism>
<name>A0A7I7S7N5_9MYCO</name>
<gene>
    <name evidence="2" type="ORF">MARA_61710</name>
</gene>
<dbReference type="Proteomes" id="UP000467428">
    <property type="component" value="Chromosome"/>
</dbReference>
<dbReference type="AlphaFoldDB" id="A0A7I7S7N5"/>
<geneLocation type="plasmid" evidence="3">
    <name>pjcm18538 dna</name>
</geneLocation>
<dbReference type="KEGG" id="marz:MARA_61710"/>
<evidence type="ECO:0000256" key="1">
    <source>
        <dbReference type="SAM" id="Phobius"/>
    </source>
</evidence>
<proteinExistence type="predicted"/>
<keyword evidence="3" id="KW-1185">Reference proteome</keyword>
<keyword evidence="1" id="KW-0812">Transmembrane</keyword>
<keyword evidence="1" id="KW-1133">Transmembrane helix</keyword>
<feature type="transmembrane region" description="Helical" evidence="1">
    <location>
        <begin position="224"/>
        <end position="246"/>
    </location>
</feature>